<sequence length="258" mass="29157">MFSWYRRSALTIVYLADVSGDGILSTSDWFKRGWTLQELPASRKVLFYTQDWSLYKGLSSSNHKEDGVVLNELEDTTGIGPRYLNDFKPGLDSARLRLQWASERRTTQPEDVAYSLFGIFGISLPIIPGESAENALGRLLTEIISKSGDVSVLDWVGEASSFHSCFPARIASYQSIYPTHHLLPVAMSCQFLASMHLWQHESNCWIRFRRWTPRISLATDFGYHASHIGLQRSSCSCSIPALLNTCMKSRQKALTPLR</sequence>
<dbReference type="HOGENOM" id="CLU_1078331_0_0_1"/>
<evidence type="ECO:0000313" key="2">
    <source>
        <dbReference type="Proteomes" id="UP000053989"/>
    </source>
</evidence>
<organism evidence="1 2">
    <name type="scientific">Scleroderma citrinum Foug A</name>
    <dbReference type="NCBI Taxonomy" id="1036808"/>
    <lineage>
        <taxon>Eukaryota</taxon>
        <taxon>Fungi</taxon>
        <taxon>Dikarya</taxon>
        <taxon>Basidiomycota</taxon>
        <taxon>Agaricomycotina</taxon>
        <taxon>Agaricomycetes</taxon>
        <taxon>Agaricomycetidae</taxon>
        <taxon>Boletales</taxon>
        <taxon>Sclerodermatineae</taxon>
        <taxon>Sclerodermataceae</taxon>
        <taxon>Scleroderma</taxon>
    </lineage>
</organism>
<dbReference type="AlphaFoldDB" id="A0A0C2ZRY6"/>
<dbReference type="STRING" id="1036808.A0A0C2ZRY6"/>
<gene>
    <name evidence="1" type="ORF">SCLCIDRAFT_1168129</name>
</gene>
<evidence type="ECO:0008006" key="3">
    <source>
        <dbReference type="Google" id="ProtNLM"/>
    </source>
</evidence>
<protein>
    <recommendedName>
        <fullName evidence="3">Heterokaryon incompatibility domain-containing protein</fullName>
    </recommendedName>
</protein>
<keyword evidence="2" id="KW-1185">Reference proteome</keyword>
<evidence type="ECO:0000313" key="1">
    <source>
        <dbReference type="EMBL" id="KIM64298.1"/>
    </source>
</evidence>
<dbReference type="OrthoDB" id="674604at2759"/>
<dbReference type="PANTHER" id="PTHR10622:SF10">
    <property type="entry name" value="HET DOMAIN-CONTAINING PROTEIN"/>
    <property type="match status" value="1"/>
</dbReference>
<accession>A0A0C2ZRY6</accession>
<reference evidence="1 2" key="1">
    <citation type="submission" date="2014-04" db="EMBL/GenBank/DDBJ databases">
        <authorList>
            <consortium name="DOE Joint Genome Institute"/>
            <person name="Kuo A."/>
            <person name="Kohler A."/>
            <person name="Nagy L.G."/>
            <person name="Floudas D."/>
            <person name="Copeland A."/>
            <person name="Barry K.W."/>
            <person name="Cichocki N."/>
            <person name="Veneault-Fourrey C."/>
            <person name="LaButti K."/>
            <person name="Lindquist E.A."/>
            <person name="Lipzen A."/>
            <person name="Lundell T."/>
            <person name="Morin E."/>
            <person name="Murat C."/>
            <person name="Sun H."/>
            <person name="Tunlid A."/>
            <person name="Henrissat B."/>
            <person name="Grigoriev I.V."/>
            <person name="Hibbett D.S."/>
            <person name="Martin F."/>
            <person name="Nordberg H.P."/>
            <person name="Cantor M.N."/>
            <person name="Hua S.X."/>
        </authorList>
    </citation>
    <scope>NUCLEOTIDE SEQUENCE [LARGE SCALE GENOMIC DNA]</scope>
    <source>
        <strain evidence="1 2">Foug A</strain>
    </source>
</reference>
<dbReference type="EMBL" id="KN822029">
    <property type="protein sequence ID" value="KIM64298.1"/>
    <property type="molecule type" value="Genomic_DNA"/>
</dbReference>
<dbReference type="InParanoid" id="A0A0C2ZRY6"/>
<name>A0A0C2ZRY6_9AGAM</name>
<proteinExistence type="predicted"/>
<dbReference type="PANTHER" id="PTHR10622">
    <property type="entry name" value="HET DOMAIN-CONTAINING PROTEIN"/>
    <property type="match status" value="1"/>
</dbReference>
<reference evidence="2" key="2">
    <citation type="submission" date="2015-01" db="EMBL/GenBank/DDBJ databases">
        <title>Evolutionary Origins and Diversification of the Mycorrhizal Mutualists.</title>
        <authorList>
            <consortium name="DOE Joint Genome Institute"/>
            <consortium name="Mycorrhizal Genomics Consortium"/>
            <person name="Kohler A."/>
            <person name="Kuo A."/>
            <person name="Nagy L.G."/>
            <person name="Floudas D."/>
            <person name="Copeland A."/>
            <person name="Barry K.W."/>
            <person name="Cichocki N."/>
            <person name="Veneault-Fourrey C."/>
            <person name="LaButti K."/>
            <person name="Lindquist E.A."/>
            <person name="Lipzen A."/>
            <person name="Lundell T."/>
            <person name="Morin E."/>
            <person name="Murat C."/>
            <person name="Riley R."/>
            <person name="Ohm R."/>
            <person name="Sun H."/>
            <person name="Tunlid A."/>
            <person name="Henrissat B."/>
            <person name="Grigoriev I.V."/>
            <person name="Hibbett D.S."/>
            <person name="Martin F."/>
        </authorList>
    </citation>
    <scope>NUCLEOTIDE SEQUENCE [LARGE SCALE GENOMIC DNA]</scope>
    <source>
        <strain evidence="2">Foug A</strain>
    </source>
</reference>
<dbReference type="Proteomes" id="UP000053989">
    <property type="component" value="Unassembled WGS sequence"/>
</dbReference>